<dbReference type="GO" id="GO:0030599">
    <property type="term" value="F:pectinesterase activity"/>
    <property type="evidence" value="ECO:0007669"/>
    <property type="project" value="InterPro"/>
</dbReference>
<gene>
    <name evidence="5" type="ORF">A4U43_C06F3330</name>
</gene>
<reference evidence="6" key="1">
    <citation type="journal article" date="2017" name="Nat. Commun.">
        <title>The asparagus genome sheds light on the origin and evolution of a young Y chromosome.</title>
        <authorList>
            <person name="Harkess A."/>
            <person name="Zhou J."/>
            <person name="Xu C."/>
            <person name="Bowers J.E."/>
            <person name="Van der Hulst R."/>
            <person name="Ayyampalayam S."/>
            <person name="Mercati F."/>
            <person name="Riccardi P."/>
            <person name="McKain M.R."/>
            <person name="Kakrana A."/>
            <person name="Tang H."/>
            <person name="Ray J."/>
            <person name="Groenendijk J."/>
            <person name="Arikit S."/>
            <person name="Mathioni S.M."/>
            <person name="Nakano M."/>
            <person name="Shan H."/>
            <person name="Telgmann-Rauber A."/>
            <person name="Kanno A."/>
            <person name="Yue Z."/>
            <person name="Chen H."/>
            <person name="Li W."/>
            <person name="Chen Y."/>
            <person name="Xu X."/>
            <person name="Zhang Y."/>
            <person name="Luo S."/>
            <person name="Chen H."/>
            <person name="Gao J."/>
            <person name="Mao Z."/>
            <person name="Pires J.C."/>
            <person name="Luo M."/>
            <person name="Kudrna D."/>
            <person name="Wing R.A."/>
            <person name="Meyers B.C."/>
            <person name="Yi K."/>
            <person name="Kong H."/>
            <person name="Lavrijsen P."/>
            <person name="Sunseri F."/>
            <person name="Falavigna A."/>
            <person name="Ye Y."/>
            <person name="Leebens-Mack J.H."/>
            <person name="Chen G."/>
        </authorList>
    </citation>
    <scope>NUCLEOTIDE SEQUENCE [LARGE SCALE GENOMIC DNA]</scope>
    <source>
        <strain evidence="6">cv. DH0086</strain>
    </source>
</reference>
<dbReference type="InterPro" id="IPR012334">
    <property type="entry name" value="Pectin_lyas_fold"/>
</dbReference>
<name>A0A5P1EJ69_ASPOF</name>
<dbReference type="InterPro" id="IPR000070">
    <property type="entry name" value="Pectinesterase_cat"/>
</dbReference>
<dbReference type="SUPFAM" id="SSF51126">
    <property type="entry name" value="Pectin lyase-like"/>
    <property type="match status" value="1"/>
</dbReference>
<dbReference type="OMA" id="YTIVAQD"/>
<dbReference type="Pfam" id="PF01095">
    <property type="entry name" value="Pectinesterase"/>
    <property type="match status" value="1"/>
</dbReference>
<evidence type="ECO:0000313" key="6">
    <source>
        <dbReference type="Proteomes" id="UP000243459"/>
    </source>
</evidence>
<dbReference type="EMBL" id="CM007386">
    <property type="protein sequence ID" value="ONK66018.1"/>
    <property type="molecule type" value="Genomic_DNA"/>
</dbReference>
<dbReference type="Proteomes" id="UP000243459">
    <property type="component" value="Chromosome 6"/>
</dbReference>
<dbReference type="UniPathway" id="UPA00545">
    <property type="reaction ID" value="UER00823"/>
</dbReference>
<sequence>MTNAMRSTSNSLAIATGILGILKSLDFQLHRRKLLSAGGTRQIIPGWITSSQRRALLQATVEVAPNLTVAQDGSGDVKTIKEAIEMIPKKSLDPFVIYVKKGTYEENIVLDKKMRNVHVYGDGMYDTIVSGSLNFLDGTPTYSTATFGEPFIT</sequence>
<dbReference type="GO" id="GO:0045490">
    <property type="term" value="P:pectin catabolic process"/>
    <property type="evidence" value="ECO:0007669"/>
    <property type="project" value="UniProtKB-UniPathway"/>
</dbReference>
<keyword evidence="3" id="KW-0063">Aspartyl esterase</keyword>
<evidence type="ECO:0000256" key="2">
    <source>
        <dbReference type="ARBA" id="ARBA00022801"/>
    </source>
</evidence>
<protein>
    <recommendedName>
        <fullName evidence="4">Pectinesterase catalytic domain-containing protein</fullName>
    </recommendedName>
</protein>
<dbReference type="Gene3D" id="2.160.20.10">
    <property type="entry name" value="Single-stranded right-handed beta-helix, Pectin lyase-like"/>
    <property type="match status" value="1"/>
</dbReference>
<evidence type="ECO:0000256" key="3">
    <source>
        <dbReference type="ARBA" id="ARBA00023085"/>
    </source>
</evidence>
<dbReference type="AlphaFoldDB" id="A0A5P1EJ69"/>
<dbReference type="Gramene" id="ONK66018">
    <property type="protein sequence ID" value="ONK66018"/>
    <property type="gene ID" value="A4U43_C06F3330"/>
</dbReference>
<evidence type="ECO:0000259" key="4">
    <source>
        <dbReference type="Pfam" id="PF01095"/>
    </source>
</evidence>
<dbReference type="GO" id="GO:0042545">
    <property type="term" value="P:cell wall modification"/>
    <property type="evidence" value="ECO:0007669"/>
    <property type="project" value="InterPro"/>
</dbReference>
<keyword evidence="2" id="KW-0378">Hydrolase</keyword>
<evidence type="ECO:0000256" key="1">
    <source>
        <dbReference type="ARBA" id="ARBA00005184"/>
    </source>
</evidence>
<keyword evidence="6" id="KW-1185">Reference proteome</keyword>
<dbReference type="InterPro" id="IPR011050">
    <property type="entry name" value="Pectin_lyase_fold/virulence"/>
</dbReference>
<proteinExistence type="predicted"/>
<comment type="pathway">
    <text evidence="1">Glycan metabolism; pectin degradation; 2-dehydro-3-deoxy-D-gluconate from pectin: step 1/5.</text>
</comment>
<accession>A0A5P1EJ69</accession>
<organism evidence="5 6">
    <name type="scientific">Asparagus officinalis</name>
    <name type="common">Garden asparagus</name>
    <dbReference type="NCBI Taxonomy" id="4686"/>
    <lineage>
        <taxon>Eukaryota</taxon>
        <taxon>Viridiplantae</taxon>
        <taxon>Streptophyta</taxon>
        <taxon>Embryophyta</taxon>
        <taxon>Tracheophyta</taxon>
        <taxon>Spermatophyta</taxon>
        <taxon>Magnoliopsida</taxon>
        <taxon>Liliopsida</taxon>
        <taxon>Asparagales</taxon>
        <taxon>Asparagaceae</taxon>
        <taxon>Asparagoideae</taxon>
        <taxon>Asparagus</taxon>
    </lineage>
</organism>
<dbReference type="PANTHER" id="PTHR31707">
    <property type="entry name" value="PECTINESTERASE"/>
    <property type="match status" value="1"/>
</dbReference>
<evidence type="ECO:0000313" key="5">
    <source>
        <dbReference type="EMBL" id="ONK66018.1"/>
    </source>
</evidence>
<feature type="domain" description="Pectinesterase catalytic" evidence="4">
    <location>
        <begin position="66"/>
        <end position="148"/>
    </location>
</feature>